<gene>
    <name evidence="3" type="ORF">RSO01_62580</name>
</gene>
<evidence type="ECO:0000313" key="3">
    <source>
        <dbReference type="EMBL" id="GEP59092.1"/>
    </source>
</evidence>
<keyword evidence="2" id="KW-0175">Coiled coil</keyword>
<protein>
    <recommendedName>
        <fullName evidence="5">DUF2325 domain-containing protein</fullName>
    </recommendedName>
</protein>
<name>A0A512NJK0_9HYPH</name>
<comment type="caution">
    <text evidence="3">The sequence shown here is derived from an EMBL/GenBank/DDBJ whole genome shotgun (WGS) entry which is preliminary data.</text>
</comment>
<evidence type="ECO:0008006" key="5">
    <source>
        <dbReference type="Google" id="ProtNLM"/>
    </source>
</evidence>
<dbReference type="AlphaFoldDB" id="A0A512NJK0"/>
<dbReference type="EMBL" id="BKAJ01000119">
    <property type="protein sequence ID" value="GEP59092.1"/>
    <property type="molecule type" value="Genomic_DNA"/>
</dbReference>
<organism evidence="3 4">
    <name type="scientific">Reyranella soli</name>
    <dbReference type="NCBI Taxonomy" id="1230389"/>
    <lineage>
        <taxon>Bacteria</taxon>
        <taxon>Pseudomonadati</taxon>
        <taxon>Pseudomonadota</taxon>
        <taxon>Alphaproteobacteria</taxon>
        <taxon>Hyphomicrobiales</taxon>
        <taxon>Reyranellaceae</taxon>
        <taxon>Reyranella</taxon>
    </lineage>
</organism>
<sequence length="421" mass="46183">MRIQTGAGLHGTRLSPLPLRMIEPQLDLASQGRARRTRIWELSNHLHCSIVGTCLSTAELRQVVAKTGPAADGSSEHDLHHRGVTLAGQRDGAAKLLHKALDRKHRAAIARFDKAGTVDEVRTEWREAVKRGDIPGGYWAAMTHPAASDALVREVFGEVHMLSHLVGAANRADIRKLAELEAENDRLRAKLARQQDQLRDGLTRRDARIQELNDLLARRIGEEAAAGQPDDASERAALEGLVASLEQRLRSEGNRRIAVEERLARRTEELAREREQHAASRHQEAVLREELEAIEPDIASQAAEGEASPASLAGLSLLYVGGRTDRLGHLRTLSEQRGVTFLHHDGGVDDRSGLLAGLVSRADVVMFPVDCVSHEAVTIVKRLCRQTAKRYVPLRSSGTSSYVAALARSAGERTDRHQASI</sequence>
<dbReference type="Pfam" id="PF10087">
    <property type="entry name" value="DUF2325"/>
    <property type="match status" value="1"/>
</dbReference>
<dbReference type="InterPro" id="IPR016772">
    <property type="entry name" value="UCP020408"/>
</dbReference>
<evidence type="ECO:0000256" key="2">
    <source>
        <dbReference type="SAM" id="Coils"/>
    </source>
</evidence>
<comment type="similarity">
    <text evidence="1">Belongs to the UPF0751 family.</text>
</comment>
<accession>A0A512NJK0</accession>
<evidence type="ECO:0000256" key="1">
    <source>
        <dbReference type="ARBA" id="ARBA00007189"/>
    </source>
</evidence>
<evidence type="ECO:0000313" key="4">
    <source>
        <dbReference type="Proteomes" id="UP000321058"/>
    </source>
</evidence>
<keyword evidence="4" id="KW-1185">Reference proteome</keyword>
<dbReference type="Proteomes" id="UP000321058">
    <property type="component" value="Unassembled WGS sequence"/>
</dbReference>
<reference evidence="3 4" key="1">
    <citation type="submission" date="2019-07" db="EMBL/GenBank/DDBJ databases">
        <title>Whole genome shotgun sequence of Reyranella soli NBRC 108950.</title>
        <authorList>
            <person name="Hosoyama A."/>
            <person name="Uohara A."/>
            <person name="Ohji S."/>
            <person name="Ichikawa N."/>
        </authorList>
    </citation>
    <scope>NUCLEOTIDE SEQUENCE [LARGE SCALE GENOMIC DNA]</scope>
    <source>
        <strain evidence="3 4">NBRC 108950</strain>
    </source>
</reference>
<proteinExistence type="inferred from homology"/>
<feature type="coiled-coil region" evidence="2">
    <location>
        <begin position="170"/>
        <end position="197"/>
    </location>
</feature>